<accession>A0A7X2NU52</accession>
<dbReference type="AlphaFoldDB" id="A0A7X2NU52"/>
<dbReference type="InterPro" id="IPR007460">
    <property type="entry name" value="BrnT_toxin"/>
</dbReference>
<gene>
    <name evidence="1" type="ORF">FYJ51_11550</name>
</gene>
<protein>
    <submittedName>
        <fullName evidence="1">BrnT family toxin</fullName>
    </submittedName>
</protein>
<evidence type="ECO:0000313" key="2">
    <source>
        <dbReference type="Proteomes" id="UP000461880"/>
    </source>
</evidence>
<dbReference type="Gene3D" id="3.10.450.530">
    <property type="entry name" value="Ribonuclease toxin, BrnT, of type II toxin-antitoxin system"/>
    <property type="match status" value="1"/>
</dbReference>
<proteinExistence type="predicted"/>
<name>A0A7X2NU52_9FIRM</name>
<evidence type="ECO:0000313" key="1">
    <source>
        <dbReference type="EMBL" id="MSS59527.1"/>
    </source>
</evidence>
<sequence length="123" mass="14457">MTHEQTLSFHDDKLIVHWDSEKDSINYHSHHIHLYFAAYTFFDENLAEIYDEGNSSVDPSNLDNTEHRLAIIGYIRDVPFYVAYIVEDDGSEGNIPAVRIYSARFATKNELNICKNRIRRHKR</sequence>
<comment type="caution">
    <text evidence="1">The sequence shown here is derived from an EMBL/GenBank/DDBJ whole genome shotgun (WGS) entry which is preliminary data.</text>
</comment>
<dbReference type="RefSeq" id="WP_154505782.1">
    <property type="nucleotide sequence ID" value="NZ_VUMN01000035.1"/>
</dbReference>
<organism evidence="1 2">
    <name type="scientific">Stecheria intestinalis</name>
    <dbReference type="NCBI Taxonomy" id="2606630"/>
    <lineage>
        <taxon>Bacteria</taxon>
        <taxon>Bacillati</taxon>
        <taxon>Bacillota</taxon>
        <taxon>Erysipelotrichia</taxon>
        <taxon>Erysipelotrichales</taxon>
        <taxon>Erysipelotrichaceae</taxon>
        <taxon>Stecheria</taxon>
    </lineage>
</organism>
<dbReference type="Proteomes" id="UP000461880">
    <property type="component" value="Unassembled WGS sequence"/>
</dbReference>
<keyword evidence="2" id="KW-1185">Reference proteome</keyword>
<dbReference type="EMBL" id="VUMN01000035">
    <property type="protein sequence ID" value="MSS59527.1"/>
    <property type="molecule type" value="Genomic_DNA"/>
</dbReference>
<dbReference type="Pfam" id="PF04365">
    <property type="entry name" value="BrnT_toxin"/>
    <property type="match status" value="1"/>
</dbReference>
<reference evidence="1 2" key="1">
    <citation type="submission" date="2019-08" db="EMBL/GenBank/DDBJ databases">
        <title>In-depth cultivation of the pig gut microbiome towards novel bacterial diversity and tailored functional studies.</title>
        <authorList>
            <person name="Wylensek D."/>
            <person name="Hitch T.C.A."/>
            <person name="Clavel T."/>
        </authorList>
    </citation>
    <scope>NUCLEOTIDE SEQUENCE [LARGE SCALE GENOMIC DNA]</scope>
    <source>
        <strain evidence="1 2">Oil+RF-744-GAM-WT-6</strain>
    </source>
</reference>
<dbReference type="InterPro" id="IPR038573">
    <property type="entry name" value="BrnT_sf"/>
</dbReference>